<feature type="compositionally biased region" description="Polar residues" evidence="3">
    <location>
        <begin position="605"/>
        <end position="619"/>
    </location>
</feature>
<feature type="compositionally biased region" description="Pro residues" evidence="3">
    <location>
        <begin position="625"/>
        <end position="637"/>
    </location>
</feature>
<proteinExistence type="predicted"/>
<dbReference type="Pfam" id="PF00640">
    <property type="entry name" value="PID"/>
    <property type="match status" value="1"/>
</dbReference>
<evidence type="ECO:0000256" key="2">
    <source>
        <dbReference type="ARBA" id="ARBA00022553"/>
    </source>
</evidence>
<dbReference type="Proteomes" id="UP001303046">
    <property type="component" value="Unassembled WGS sequence"/>
</dbReference>
<evidence type="ECO:0000256" key="3">
    <source>
        <dbReference type="SAM" id="MobiDB-lite"/>
    </source>
</evidence>
<comment type="caution">
    <text evidence="5">The sequence shown here is derived from an EMBL/GenBank/DDBJ whole genome shotgun (WGS) entry which is preliminary data.</text>
</comment>
<evidence type="ECO:0000256" key="1">
    <source>
        <dbReference type="ARBA" id="ARBA00022473"/>
    </source>
</evidence>
<evidence type="ECO:0000259" key="4">
    <source>
        <dbReference type="PROSITE" id="PS01179"/>
    </source>
</evidence>
<protein>
    <recommendedName>
        <fullName evidence="4">PID domain-containing protein</fullName>
    </recommendedName>
</protein>
<dbReference type="PROSITE" id="PS01179">
    <property type="entry name" value="PID"/>
    <property type="match status" value="1"/>
</dbReference>
<feature type="region of interest" description="Disordered" evidence="3">
    <location>
        <begin position="551"/>
        <end position="570"/>
    </location>
</feature>
<feature type="region of interest" description="Disordered" evidence="3">
    <location>
        <begin position="585"/>
        <end position="639"/>
    </location>
</feature>
<evidence type="ECO:0000313" key="5">
    <source>
        <dbReference type="EMBL" id="KAK6756046.1"/>
    </source>
</evidence>
<feature type="compositionally biased region" description="Pro residues" evidence="3">
    <location>
        <begin position="589"/>
        <end position="598"/>
    </location>
</feature>
<gene>
    <name evidence="5" type="primary">Necator_chrV.g19230</name>
    <name evidence="5" type="ORF">RB195_014438</name>
</gene>
<feature type="domain" description="PID" evidence="4">
    <location>
        <begin position="186"/>
        <end position="312"/>
    </location>
</feature>
<dbReference type="SMART" id="SM00462">
    <property type="entry name" value="PTB"/>
    <property type="match status" value="1"/>
</dbReference>
<keyword evidence="6" id="KW-1185">Reference proteome</keyword>
<dbReference type="EMBL" id="JAVFWL010000005">
    <property type="protein sequence ID" value="KAK6756046.1"/>
    <property type="molecule type" value="Genomic_DNA"/>
</dbReference>
<name>A0ABR1E1Q7_NECAM</name>
<dbReference type="Gene3D" id="2.30.29.30">
    <property type="entry name" value="Pleckstrin-homology domain (PH domain)/Phosphotyrosine-binding domain (PTB)"/>
    <property type="match status" value="1"/>
</dbReference>
<evidence type="ECO:0000313" key="6">
    <source>
        <dbReference type="Proteomes" id="UP001303046"/>
    </source>
</evidence>
<dbReference type="SUPFAM" id="SSF50729">
    <property type="entry name" value="PH domain-like"/>
    <property type="match status" value="1"/>
</dbReference>
<accession>A0ABR1E1Q7</accession>
<organism evidence="5 6">
    <name type="scientific">Necator americanus</name>
    <name type="common">Human hookworm</name>
    <dbReference type="NCBI Taxonomy" id="51031"/>
    <lineage>
        <taxon>Eukaryota</taxon>
        <taxon>Metazoa</taxon>
        <taxon>Ecdysozoa</taxon>
        <taxon>Nematoda</taxon>
        <taxon>Chromadorea</taxon>
        <taxon>Rhabditida</taxon>
        <taxon>Rhabditina</taxon>
        <taxon>Rhabditomorpha</taxon>
        <taxon>Strongyloidea</taxon>
        <taxon>Ancylostomatidae</taxon>
        <taxon>Bunostominae</taxon>
        <taxon>Necator</taxon>
    </lineage>
</organism>
<keyword evidence="2" id="KW-0597">Phosphoprotein</keyword>
<reference evidence="5 6" key="1">
    <citation type="submission" date="2023-08" db="EMBL/GenBank/DDBJ databases">
        <title>A Necator americanus chromosomal reference genome.</title>
        <authorList>
            <person name="Ilik V."/>
            <person name="Petrzelkova K.J."/>
            <person name="Pardy F."/>
            <person name="Fuh T."/>
            <person name="Niatou-Singa F.S."/>
            <person name="Gouil Q."/>
            <person name="Baker L."/>
            <person name="Ritchie M.E."/>
            <person name="Jex A.R."/>
            <person name="Gazzola D."/>
            <person name="Li H."/>
            <person name="Toshio Fujiwara R."/>
            <person name="Zhan B."/>
            <person name="Aroian R.V."/>
            <person name="Pafco B."/>
            <person name="Schwarz E.M."/>
        </authorList>
    </citation>
    <scope>NUCLEOTIDE SEQUENCE [LARGE SCALE GENOMIC DNA]</scope>
    <source>
        <strain evidence="5 6">Aroian</strain>
        <tissue evidence="5">Whole animal</tissue>
    </source>
</reference>
<dbReference type="PANTHER" id="PTHR47368:SF2">
    <property type="entry name" value="PID DOMAIN-CONTAINING PROTEIN"/>
    <property type="match status" value="1"/>
</dbReference>
<feature type="region of interest" description="Disordered" evidence="3">
    <location>
        <begin position="368"/>
        <end position="405"/>
    </location>
</feature>
<sequence>MIQIMSSGNVFTRGLSRISRRRKRRRNLAALEQGPSTAATANVSTPDVEYLTQPIKTTAVKVIFDAQGRIDAVNLAQRTATSNGYIANEAKSRDDHNGCRQNYPTVRECFKIHHTPANLSSKLSSVLGRSMDRLRRSIRQSFRRGGRHSPENSVPSELVASNVSNGQKQEQWQPDEAAVRAGLCHFSVKYLGSVEVYESRGMQVCEGALKMLRSNRRRPIKAVLYVSGDGLRVVDQENNRGLIVDQTIEKVSFCAPDRNNDKGFAYICRDGTSRRWMCHGFHATKETGERLSHAVGCAFSICLERKKKRDEENVQSLEKALNPNWEDKDDAAAALQRTNQAYQSFRKQIPISERLQDPQSAIVNTAPLSTAHQPSSSIAKPRPTPNPALFQRQGSLRAPESSSAAQFRRNYSLRVNAQSLDGFPMKPTFGKQSLHNEPIYEGEEENSVQMGTSFSTSPGAAPYANTSPRPTTSSFIAASATAPSTDVFDLIGLGPTPSTSLSADVVNYTVDKDQAASPLQCALSPTPPATVVHPSTALTNGISSGVTTNQINVNTNWPTPASTSQYSSRSRADEWLEDAFRTSLTINSPPLPMSPPTDAPVADSSGFQSWQTTSNQSLFDSPVTSGPPPVAPPPPLPSKDVVVNGSLSARSGTGLDAFGQSVQWDPLPVTPVSRAEDPFDIQWSRLAAGPTVPSNPFISEVPRELRI</sequence>
<keyword evidence="1" id="KW-0217">Developmental protein</keyword>
<dbReference type="CDD" id="cd01268">
    <property type="entry name" value="PTB_Numb"/>
    <property type="match status" value="1"/>
</dbReference>
<dbReference type="InterPro" id="IPR016698">
    <property type="entry name" value="Numb/numb-like"/>
</dbReference>
<dbReference type="InterPro" id="IPR011993">
    <property type="entry name" value="PH-like_dom_sf"/>
</dbReference>
<feature type="compositionally biased region" description="Polar residues" evidence="3">
    <location>
        <begin position="368"/>
        <end position="378"/>
    </location>
</feature>
<dbReference type="PANTHER" id="PTHR47368">
    <property type="entry name" value="NUMB"/>
    <property type="match status" value="1"/>
</dbReference>
<feature type="compositionally biased region" description="Polar residues" evidence="3">
    <location>
        <begin position="551"/>
        <end position="569"/>
    </location>
</feature>
<dbReference type="InterPro" id="IPR006020">
    <property type="entry name" value="PTB/PI_dom"/>
</dbReference>